<reference evidence="4" key="1">
    <citation type="submission" date="2020-09" db="EMBL/GenBank/DDBJ databases">
        <title>Novel species in genus Aeromicrobium.</title>
        <authorList>
            <person name="Zhang G."/>
        </authorList>
    </citation>
    <scope>NUCLEOTIDE SEQUENCE</scope>
    <source>
        <strain evidence="4">Zg-636</strain>
    </source>
</reference>
<dbReference type="InterPro" id="IPR051448">
    <property type="entry name" value="CdaR-like_regulators"/>
</dbReference>
<protein>
    <submittedName>
        <fullName evidence="4">Helix-turn-helix domain-containing protein</fullName>
    </submittedName>
</protein>
<comment type="similarity">
    <text evidence="1">Belongs to the CdaR family.</text>
</comment>
<dbReference type="InterPro" id="IPR025736">
    <property type="entry name" value="PucR_C-HTH_dom"/>
</dbReference>
<evidence type="ECO:0000259" key="2">
    <source>
        <dbReference type="Pfam" id="PF13556"/>
    </source>
</evidence>
<dbReference type="RefSeq" id="WP_187768454.1">
    <property type="nucleotide sequence ID" value="NZ_JACTVM010000001.1"/>
</dbReference>
<dbReference type="Pfam" id="PF17853">
    <property type="entry name" value="GGDEF_2"/>
    <property type="match status" value="1"/>
</dbReference>
<dbReference type="Gene3D" id="1.10.10.2840">
    <property type="entry name" value="PucR C-terminal helix-turn-helix domain"/>
    <property type="match status" value="1"/>
</dbReference>
<feature type="domain" description="CdaR GGDEF-like" evidence="3">
    <location>
        <begin position="165"/>
        <end position="287"/>
    </location>
</feature>
<evidence type="ECO:0000256" key="1">
    <source>
        <dbReference type="ARBA" id="ARBA00006754"/>
    </source>
</evidence>
<dbReference type="Pfam" id="PF13556">
    <property type="entry name" value="HTH_30"/>
    <property type="match status" value="1"/>
</dbReference>
<dbReference type="Proteomes" id="UP000620591">
    <property type="component" value="Unassembled WGS sequence"/>
</dbReference>
<accession>A0A8I0ETH8</accession>
<evidence type="ECO:0000259" key="3">
    <source>
        <dbReference type="Pfam" id="PF17853"/>
    </source>
</evidence>
<name>A0A8I0ETH8_9ACTN</name>
<organism evidence="4 5">
    <name type="scientific">Aeromicrobium senzhongii</name>
    <dbReference type="NCBI Taxonomy" id="2663859"/>
    <lineage>
        <taxon>Bacteria</taxon>
        <taxon>Bacillati</taxon>
        <taxon>Actinomycetota</taxon>
        <taxon>Actinomycetes</taxon>
        <taxon>Propionibacteriales</taxon>
        <taxon>Nocardioidaceae</taxon>
        <taxon>Aeromicrobium</taxon>
    </lineage>
</organism>
<evidence type="ECO:0000313" key="5">
    <source>
        <dbReference type="Proteomes" id="UP000620591"/>
    </source>
</evidence>
<dbReference type="InterPro" id="IPR042070">
    <property type="entry name" value="PucR_C-HTH_sf"/>
</dbReference>
<dbReference type="EMBL" id="JACTVM010000001">
    <property type="protein sequence ID" value="MBC9225116.1"/>
    <property type="molecule type" value="Genomic_DNA"/>
</dbReference>
<evidence type="ECO:0000313" key="4">
    <source>
        <dbReference type="EMBL" id="MBC9225116.1"/>
    </source>
</evidence>
<dbReference type="PANTHER" id="PTHR33744">
    <property type="entry name" value="CARBOHYDRATE DIACID REGULATOR"/>
    <property type="match status" value="1"/>
</dbReference>
<sequence length="421" mass="46182">MTSGRIQAISDVAAALLSAEVEIGSAFARQWWRDNQDTGELESETHSARDVVQRCAHSLMADVIADVDISDLSGPGQRFAEAGLSATTVLDWFRGLESTITDFVLGLDEIDLHIVRQTHSRVSAFFDASSSSELQNFENTFDELGTWYSAVANDMVAYLTSGAAVDEGSVNRQSRKLGLDPRLPYRAIAIRADSGISAHRWALIRHRLVTVVTRLNSQPNPLVQERKGLLLALISPATSNAELVQMLESLLDDPELKRTLYVGTGETVDCLADAGRSCRQALSALEIGMFREQQGKVTQCTDVILEVLLTHNHWVSHRLIDSRLGPLVGKPNIIETLRAYIDCNMSLQRTAEEIFVHPNTVAYRLRQITKLTGRDMRNVSDLADLSVALAALDVIKMYGNTGAESTNLHSAILAGADARID</sequence>
<comment type="caution">
    <text evidence="4">The sequence shown here is derived from an EMBL/GenBank/DDBJ whole genome shotgun (WGS) entry which is preliminary data.</text>
</comment>
<gene>
    <name evidence="4" type="ORF">IBG24_02155</name>
</gene>
<dbReference type="InterPro" id="IPR041522">
    <property type="entry name" value="CdaR_GGDEF"/>
</dbReference>
<feature type="domain" description="PucR C-terminal helix-turn-helix" evidence="2">
    <location>
        <begin position="334"/>
        <end position="391"/>
    </location>
</feature>
<dbReference type="PANTHER" id="PTHR33744:SF1">
    <property type="entry name" value="DNA-BINDING TRANSCRIPTIONAL ACTIVATOR ADER"/>
    <property type="match status" value="1"/>
</dbReference>
<dbReference type="AlphaFoldDB" id="A0A8I0ETH8"/>
<proteinExistence type="inferred from homology"/>